<reference evidence="2" key="1">
    <citation type="submission" date="2018-10" db="EMBL/GenBank/DDBJ databases">
        <authorList>
            <person name="Vincent A.T."/>
            <person name="Schiettekatte O."/>
            <person name="Bourhy P."/>
            <person name="Veyrier F.J."/>
            <person name="Picardeau M."/>
        </authorList>
    </citation>
    <scope>NUCLEOTIDE SEQUENCE</scope>
    <source>
        <strain evidence="2">201800281</strain>
    </source>
</reference>
<protein>
    <recommendedName>
        <fullName evidence="5">Adenylate/guanylate cyclase domain-containing protein</fullName>
    </recommendedName>
</protein>
<accession>A0A4R9INN0</accession>
<name>A0A4R9INN0_9LEPT</name>
<gene>
    <name evidence="1" type="ORF">EHQ23_02445</name>
    <name evidence="2" type="ORF">EHQ26_09590</name>
</gene>
<evidence type="ECO:0000313" key="4">
    <source>
        <dbReference type="Proteomes" id="UP000297918"/>
    </source>
</evidence>
<organism evidence="1 3">
    <name type="scientific">Leptospira bourretii</name>
    <dbReference type="NCBI Taxonomy" id="2484962"/>
    <lineage>
        <taxon>Bacteria</taxon>
        <taxon>Pseudomonadati</taxon>
        <taxon>Spirochaetota</taxon>
        <taxon>Spirochaetia</taxon>
        <taxon>Leptospirales</taxon>
        <taxon>Leptospiraceae</taxon>
        <taxon>Leptospira</taxon>
    </lineage>
</organism>
<reference evidence="1 3" key="2">
    <citation type="journal article" date="2019" name="PLoS Negl. Trop. Dis.">
        <title>Revisiting the worldwide diversity of Leptospira species in the environment.</title>
        <authorList>
            <person name="Vincent A.T."/>
            <person name="Schiettekatte O."/>
            <person name="Bourhy P."/>
            <person name="Veyrier F.J."/>
            <person name="Picardeau M."/>
        </authorList>
    </citation>
    <scope>NUCLEOTIDE SEQUENCE [LARGE SCALE GENOMIC DNA]</scope>
    <source>
        <strain evidence="1 3">201800280</strain>
        <strain evidence="2">201800281</strain>
    </source>
</reference>
<proteinExistence type="predicted"/>
<evidence type="ECO:0000313" key="3">
    <source>
        <dbReference type="Proteomes" id="UP000297394"/>
    </source>
</evidence>
<evidence type="ECO:0000313" key="2">
    <source>
        <dbReference type="EMBL" id="TGK92219.1"/>
    </source>
</evidence>
<dbReference type="OrthoDB" id="9789291at2"/>
<evidence type="ECO:0008006" key="5">
    <source>
        <dbReference type="Google" id="ProtNLM"/>
    </source>
</evidence>
<comment type="caution">
    <text evidence="1">The sequence shown here is derived from an EMBL/GenBank/DDBJ whole genome shotgun (WGS) entry which is preliminary data.</text>
</comment>
<keyword evidence="4" id="KW-1185">Reference proteome</keyword>
<dbReference type="AlphaFoldDB" id="A0A4R9INN0"/>
<dbReference type="RefSeq" id="WP_135749469.1">
    <property type="nucleotide sequence ID" value="NZ_RQFL01000022.1"/>
</dbReference>
<dbReference type="Proteomes" id="UP000297918">
    <property type="component" value="Unassembled WGS sequence"/>
</dbReference>
<dbReference type="EMBL" id="RQFL01000022">
    <property type="protein sequence ID" value="TGK92219.1"/>
    <property type="molecule type" value="Genomic_DNA"/>
</dbReference>
<evidence type="ECO:0000313" key="1">
    <source>
        <dbReference type="EMBL" id="TGK89996.1"/>
    </source>
</evidence>
<dbReference type="Proteomes" id="UP000297394">
    <property type="component" value="Unassembled WGS sequence"/>
</dbReference>
<sequence length="325" mass="37670">MKNWIEFFRNKELSEIDIDSLEKIHNLLSNFYSQANVPPRELFEALNNNFPDYLKVIKALEISNIIKYSPSCQNCNTILDFPKTTKIIIDCPHCNEEIDILELNDSITLLDSGKDISILLDASYELNALIISKQALQKKKLYYLLCDIEGSQKLQEADRPYYNSLIKKLWTNYWPNALLECRKVYIPLMAKGDACIIAFLDFNDSFSVLQKISQSLVGEKFKLSAYLDEIDYTQDDFTGFVRSLDNKWDFNSLSATLFHRKANELKPNIWNSSDDYRIKVCLLDNLTKKKDIIPELKDLNLITEEYSFKTKHNEIMTGSISGYLS</sequence>
<dbReference type="EMBL" id="RQFM01000007">
    <property type="protein sequence ID" value="TGK89996.1"/>
    <property type="molecule type" value="Genomic_DNA"/>
</dbReference>